<name>A0A211ZFT2_9PROT</name>
<proteinExistence type="predicted"/>
<dbReference type="InterPro" id="IPR035412">
    <property type="entry name" value="Terminase_L_N"/>
</dbReference>
<dbReference type="AlphaFoldDB" id="A0A211ZFT2"/>
<dbReference type="InterPro" id="IPR027417">
    <property type="entry name" value="P-loop_NTPase"/>
</dbReference>
<evidence type="ECO:0000313" key="5">
    <source>
        <dbReference type="Proteomes" id="UP000196655"/>
    </source>
</evidence>
<dbReference type="Proteomes" id="UP000196655">
    <property type="component" value="Unassembled WGS sequence"/>
</dbReference>
<feature type="compositionally biased region" description="Pro residues" evidence="1">
    <location>
        <begin position="32"/>
        <end position="52"/>
    </location>
</feature>
<comment type="caution">
    <text evidence="4">The sequence shown here is derived from an EMBL/GenBank/DDBJ whole genome shotgun (WGS) entry which is preliminary data.</text>
</comment>
<evidence type="ECO:0000259" key="3">
    <source>
        <dbReference type="Pfam" id="PF17288"/>
    </source>
</evidence>
<protein>
    <recommendedName>
        <fullName evidence="6">Terminase</fullName>
    </recommendedName>
</protein>
<gene>
    <name evidence="4" type="ORF">BWR60_26595</name>
</gene>
<evidence type="ECO:0000256" key="1">
    <source>
        <dbReference type="SAM" id="MobiDB-lite"/>
    </source>
</evidence>
<dbReference type="EMBL" id="NHON01000069">
    <property type="protein sequence ID" value="OWJ64095.1"/>
    <property type="molecule type" value="Genomic_DNA"/>
</dbReference>
<dbReference type="PANTHER" id="PTHR39184">
    <property type="match status" value="1"/>
</dbReference>
<feature type="domain" description="Phage terminase large subunit N-terminal" evidence="2">
    <location>
        <begin position="63"/>
        <end position="254"/>
    </location>
</feature>
<dbReference type="STRING" id="1122125.GCA_000423185_00832"/>
<dbReference type="Gene3D" id="3.30.420.280">
    <property type="match status" value="1"/>
</dbReference>
<feature type="region of interest" description="Disordered" evidence="1">
    <location>
        <begin position="1"/>
        <end position="52"/>
    </location>
</feature>
<reference evidence="5" key="1">
    <citation type="submission" date="2017-05" db="EMBL/GenBank/DDBJ databases">
        <authorList>
            <person name="Macchi M."/>
            <person name="Festa S."/>
            <person name="Coppotelli B.M."/>
            <person name="Morelli I.S."/>
        </authorList>
    </citation>
    <scope>NUCLEOTIDE SEQUENCE [LARGE SCALE GENOMIC DNA]</scope>
    <source>
        <strain evidence="5">I</strain>
    </source>
</reference>
<evidence type="ECO:0008006" key="6">
    <source>
        <dbReference type="Google" id="ProtNLM"/>
    </source>
</evidence>
<dbReference type="NCBIfam" id="TIGR01547">
    <property type="entry name" value="phage_term_2"/>
    <property type="match status" value="1"/>
</dbReference>
<dbReference type="InterPro" id="IPR052380">
    <property type="entry name" value="Viral_DNA_packaging_terminase"/>
</dbReference>
<evidence type="ECO:0000313" key="4">
    <source>
        <dbReference type="EMBL" id="OWJ64095.1"/>
    </source>
</evidence>
<dbReference type="OrthoDB" id="479677at2"/>
<feature type="domain" description="Phage terminase large subunit C-terminal" evidence="3">
    <location>
        <begin position="286"/>
        <end position="427"/>
    </location>
</feature>
<sequence>MDAAFQDFCRDQGLSGTGLVPAPQDPSEPAEEPPPWVVSGPPLPALPEPGLPPRLRSLLRPARYKAVHGGRGSGKSHAFAELLVRRCVEAAPLRAVCIREVQRSLDQSVKRLVEDKIQALGLGAAFRVQADRILGPRGGRIIFQGMQTHTAESIKSLEGYDVAWVEEAQALSWRSLDLLRPTIRKPGSELWFSWNPTRESDPVDKLFRGGPPPPDARVLEANWPDNPHFPEVLKAEMEWDRARDPDKHQHVWLGGYQKASEARVFRNWRVEAFETPPGAGFLLGADWGFAQDPTVLLRCFIEGRTLFVDHEAYRVGCEIDRTPELFDTVPGSRQLTIVADSARPETISYMQRHGFPDIRPAAKGGGSVEDGIAFLKAHDILVHPRCRHLADELAHYSHRVDPKSGEILSELEDRGNHAIDALRYAVEGRRRGSYDASLKWVGT</sequence>
<dbReference type="Gene3D" id="3.40.50.300">
    <property type="entry name" value="P-loop containing nucleotide triphosphate hydrolases"/>
    <property type="match status" value="1"/>
</dbReference>
<dbReference type="Pfam" id="PF17288">
    <property type="entry name" value="Terminase_3C"/>
    <property type="match status" value="1"/>
</dbReference>
<dbReference type="Pfam" id="PF04466">
    <property type="entry name" value="Terminase_3"/>
    <property type="match status" value="1"/>
</dbReference>
<keyword evidence="5" id="KW-1185">Reference proteome</keyword>
<accession>A0A211ZFT2</accession>
<dbReference type="PANTHER" id="PTHR39184:SF1">
    <property type="entry name" value="PBSX PHAGE TERMINASE LARGE SUBUNIT"/>
    <property type="match status" value="1"/>
</dbReference>
<organism evidence="4 5">
    <name type="scientific">Inquilinus limosus</name>
    <dbReference type="NCBI Taxonomy" id="171674"/>
    <lineage>
        <taxon>Bacteria</taxon>
        <taxon>Pseudomonadati</taxon>
        <taxon>Pseudomonadota</taxon>
        <taxon>Alphaproteobacteria</taxon>
        <taxon>Rhodospirillales</taxon>
        <taxon>Rhodospirillaceae</taxon>
        <taxon>Inquilinus</taxon>
    </lineage>
</organism>
<dbReference type="InterPro" id="IPR035413">
    <property type="entry name" value="Terminase_L_C"/>
</dbReference>
<evidence type="ECO:0000259" key="2">
    <source>
        <dbReference type="Pfam" id="PF04466"/>
    </source>
</evidence>
<dbReference type="InterPro" id="IPR006437">
    <property type="entry name" value="Phage_terminase_lsu"/>
</dbReference>